<evidence type="ECO:0000259" key="2">
    <source>
        <dbReference type="SMART" id="SM00528"/>
    </source>
</evidence>
<protein>
    <submittedName>
        <fullName evidence="3">H-NS histone family protein</fullName>
    </submittedName>
</protein>
<name>A0A7Z2ZRB2_9BURK</name>
<feature type="domain" description="DNA-binding protein H-NS-like C-terminal" evidence="2">
    <location>
        <begin position="59"/>
        <end position="105"/>
    </location>
</feature>
<feature type="region of interest" description="Disordered" evidence="1">
    <location>
        <begin position="64"/>
        <end position="86"/>
    </location>
</feature>
<dbReference type="RefSeq" id="WP_169434174.1">
    <property type="nucleotide sequence ID" value="NZ_CP051685.1"/>
</dbReference>
<dbReference type="Gene3D" id="4.10.430.10">
    <property type="entry name" value="Histone-like protein H-NS, C-terminal domain"/>
    <property type="match status" value="1"/>
</dbReference>
<organism evidence="3 4">
    <name type="scientific">Massilia forsythiae</name>
    <dbReference type="NCBI Taxonomy" id="2728020"/>
    <lineage>
        <taxon>Bacteria</taxon>
        <taxon>Pseudomonadati</taxon>
        <taxon>Pseudomonadota</taxon>
        <taxon>Betaproteobacteria</taxon>
        <taxon>Burkholderiales</taxon>
        <taxon>Oxalobacteraceae</taxon>
        <taxon>Telluria group</taxon>
        <taxon>Massilia</taxon>
    </lineage>
</organism>
<proteinExistence type="predicted"/>
<accession>A0A7Z2ZRB2</accession>
<sequence>MYDLSKYSLTKLQALEAQVIEELKTRHFLSVSKAREQILHIARSAGMSDKDLLAIKTPKLPKQEVAEAKYRHPGDPSQQWSGRGRQPAWVKAWIASGKSLDDAKA</sequence>
<dbReference type="Pfam" id="PF00816">
    <property type="entry name" value="Histone_HNS"/>
    <property type="match status" value="1"/>
</dbReference>
<dbReference type="SUPFAM" id="SSF81273">
    <property type="entry name" value="H-NS histone-like proteins"/>
    <property type="match status" value="1"/>
</dbReference>
<dbReference type="EMBL" id="CP051685">
    <property type="protein sequence ID" value="QJD99277.1"/>
    <property type="molecule type" value="Genomic_DNA"/>
</dbReference>
<dbReference type="InterPro" id="IPR027444">
    <property type="entry name" value="H-NS_C_dom"/>
</dbReference>
<dbReference type="SMART" id="SM00528">
    <property type="entry name" value="HNS"/>
    <property type="match status" value="1"/>
</dbReference>
<dbReference type="InterPro" id="IPR037150">
    <property type="entry name" value="H-NS_C_dom_sf"/>
</dbReference>
<evidence type="ECO:0000256" key="1">
    <source>
        <dbReference type="SAM" id="MobiDB-lite"/>
    </source>
</evidence>
<dbReference type="KEGG" id="mfy:HH212_03880"/>
<keyword evidence="4" id="KW-1185">Reference proteome</keyword>
<dbReference type="GO" id="GO:0003677">
    <property type="term" value="F:DNA binding"/>
    <property type="evidence" value="ECO:0007669"/>
    <property type="project" value="InterPro"/>
</dbReference>
<gene>
    <name evidence="3" type="ORF">HH212_03880</name>
</gene>
<reference evidence="3 4" key="1">
    <citation type="submission" date="2020-04" db="EMBL/GenBank/DDBJ databases">
        <title>Genome sequencing of novel species.</title>
        <authorList>
            <person name="Heo J."/>
            <person name="Kim S.-J."/>
            <person name="Kim J.-S."/>
            <person name="Hong S.-B."/>
            <person name="Kwon S.-W."/>
        </authorList>
    </citation>
    <scope>NUCLEOTIDE SEQUENCE [LARGE SCALE GENOMIC DNA]</scope>
    <source>
        <strain evidence="3 4">GN2-R2</strain>
    </source>
</reference>
<dbReference type="Proteomes" id="UP000502415">
    <property type="component" value="Chromosome"/>
</dbReference>
<evidence type="ECO:0000313" key="3">
    <source>
        <dbReference type="EMBL" id="QJD99277.1"/>
    </source>
</evidence>
<feature type="compositionally biased region" description="Basic and acidic residues" evidence="1">
    <location>
        <begin position="64"/>
        <end position="74"/>
    </location>
</feature>
<dbReference type="AlphaFoldDB" id="A0A7Z2ZRB2"/>
<evidence type="ECO:0000313" key="4">
    <source>
        <dbReference type="Proteomes" id="UP000502415"/>
    </source>
</evidence>